<dbReference type="SMART" id="SM00490">
    <property type="entry name" value="HELICc"/>
    <property type="match status" value="1"/>
</dbReference>
<keyword evidence="9" id="KW-1185">Reference proteome</keyword>
<dbReference type="GO" id="GO:0004386">
    <property type="term" value="F:helicase activity"/>
    <property type="evidence" value="ECO:0007669"/>
    <property type="project" value="UniProtKB-KW"/>
</dbReference>
<proteinExistence type="predicted"/>
<dbReference type="RefSeq" id="WP_120072317.1">
    <property type="nucleotide sequence ID" value="NZ_CP126113.1"/>
</dbReference>
<dbReference type="InterPro" id="IPR000330">
    <property type="entry name" value="SNF2_N"/>
</dbReference>
<dbReference type="PANTHER" id="PTHR10799">
    <property type="entry name" value="SNF2/RAD54 HELICASE FAMILY"/>
    <property type="match status" value="1"/>
</dbReference>
<protein>
    <submittedName>
        <fullName evidence="8">DEAD/DEAH box helicase</fullName>
    </submittedName>
</protein>
<dbReference type="Gene3D" id="3.40.50.300">
    <property type="entry name" value="P-loop containing nucleotide triphosphate hydrolases"/>
    <property type="match status" value="1"/>
</dbReference>
<dbReference type="PROSITE" id="PS51192">
    <property type="entry name" value="HELICASE_ATP_BIND_1"/>
    <property type="match status" value="1"/>
</dbReference>
<evidence type="ECO:0000256" key="2">
    <source>
        <dbReference type="ARBA" id="ARBA00022801"/>
    </source>
</evidence>
<dbReference type="InterPro" id="IPR049730">
    <property type="entry name" value="SNF2/RAD54-like_C"/>
</dbReference>
<comment type="caution">
    <text evidence="8">The sequence shown here is derived from an EMBL/GenBank/DDBJ whole genome shotgun (WGS) entry which is preliminary data.</text>
</comment>
<name>A0A443IUW4_9BACI</name>
<dbReference type="InterPro" id="IPR057342">
    <property type="entry name" value="DEXDc_RapA"/>
</dbReference>
<evidence type="ECO:0000259" key="7">
    <source>
        <dbReference type="PROSITE" id="PS51194"/>
    </source>
</evidence>
<evidence type="ECO:0000256" key="4">
    <source>
        <dbReference type="ARBA" id="ARBA00022840"/>
    </source>
</evidence>
<evidence type="ECO:0000256" key="3">
    <source>
        <dbReference type="ARBA" id="ARBA00022806"/>
    </source>
</evidence>
<keyword evidence="2" id="KW-0378">Hydrolase</keyword>
<dbReference type="InterPro" id="IPR001650">
    <property type="entry name" value="Helicase_C-like"/>
</dbReference>
<dbReference type="GO" id="GO:0005524">
    <property type="term" value="F:ATP binding"/>
    <property type="evidence" value="ECO:0007669"/>
    <property type="project" value="UniProtKB-KW"/>
</dbReference>
<feature type="domain" description="Helicase ATP-binding" evidence="6">
    <location>
        <begin position="48"/>
        <end position="214"/>
    </location>
</feature>
<feature type="domain" description="Helicase C-terminal" evidence="7">
    <location>
        <begin position="400"/>
        <end position="586"/>
    </location>
</feature>
<sequence length="953" mass="111005">MSTPYHAKYYAHELTRQSAKDGVEKFSRSLFDASIDLNPHQIEAALFAFRSPLSKGVILADEVGLGKTIEAGLVLCQKWAERKRKLLIICPASLRKQWSVELKEKFNLPSIILEAKSFNEFAGKGISNPFAQNAVIITSFQFANRKKGEISLVPWDLVVIDEAHKLRNVYRNSNKMGKGIKEALENRKKILVTATPLQNSLLELFGLSLFIDEHIFGDIGSFRAQYMNGKGSLMELKERLRTFCHRTLRSQVLEYIRYTERIPITFPFRPTDDEQALYQAVSDFLLREDTYAIPKRQKNLTTLIIRKLLASSSQALAGTLQTIKDRLEDLLEKQNVSDDNLLDQMVEEDEIDNEWMEYDDENETENDAVEDSIHIEKLKEEIQEVNRYLHWARAIRIDSKTRALLKALETGFTEMSKMGANRKALIFTESRRTQEYLKDFLEANGFAGKVVLFNGTNNDEHSKAIYNRWLERYQNTEKVSGSKTADMRAALIEYFRDNADIMIATESAAEGVNLQFCSLVVNYDLPWNPQRIEQRIGRCHRYGQKHDVVVINFLNERNDADRRVFELLNEKFNLFTGVLGASDEVLGTVESGVDFEKRILDIYQRCRTPDKIENAFNQLQSELEQQIKSRMIDTRKALLEHFDEDVHARLKVHLEDTKYQLDRVSKMFWALTKVILNDKAQFNEKDFSFHLIKEPQIGEVRKGQYELISKNKKESNAYLYRLSHPLGEYVLDAGKKIETPISEVEFDITNHPVRLSVVENLKEKSGYLTLTKLTIDSFEREEYLLFNGFTDDGKQIDQEICEKLFHCKGKVRKITSLPKEKHDQLLKDAKRHAEATISLSLENNNKFFHEERERLEKWADDLVLASEKELNDTKAKIKEAKRQARLATSTEEQHQIQKQIKELEKLQRRQRQRIFEVEDEIMDKRDELIEELEKRMVQKTKQEELFTIRWKVV</sequence>
<dbReference type="SUPFAM" id="SSF52540">
    <property type="entry name" value="P-loop containing nucleoside triphosphate hydrolases"/>
    <property type="match status" value="2"/>
</dbReference>
<dbReference type="EMBL" id="QYTU02000014">
    <property type="protein sequence ID" value="RWR11898.1"/>
    <property type="molecule type" value="Genomic_DNA"/>
</dbReference>
<dbReference type="CDD" id="cd18011">
    <property type="entry name" value="DEXDc_RapA"/>
    <property type="match status" value="1"/>
</dbReference>
<keyword evidence="4" id="KW-0067">ATP-binding</keyword>
<dbReference type="PROSITE" id="PS51194">
    <property type="entry name" value="HELICASE_CTER"/>
    <property type="match status" value="1"/>
</dbReference>
<reference evidence="8" key="1">
    <citation type="submission" date="2018-12" db="EMBL/GenBank/DDBJ databases">
        <authorList>
            <person name="Sun L."/>
            <person name="Chen Z."/>
        </authorList>
    </citation>
    <scope>NUCLEOTIDE SEQUENCE [LARGE SCALE GENOMIC DNA]</scope>
    <source>
        <strain evidence="8">DSM 16012</strain>
    </source>
</reference>
<gene>
    <name evidence="8" type="ORF">D4N35_008160</name>
</gene>
<dbReference type="Gene3D" id="3.40.50.10810">
    <property type="entry name" value="Tandem AAA-ATPase domain"/>
    <property type="match status" value="1"/>
</dbReference>
<evidence type="ECO:0000313" key="9">
    <source>
        <dbReference type="Proteomes" id="UP000273811"/>
    </source>
</evidence>
<dbReference type="SMART" id="SM00487">
    <property type="entry name" value="DEXDc"/>
    <property type="match status" value="1"/>
</dbReference>
<dbReference type="InterPro" id="IPR038718">
    <property type="entry name" value="SNF2-like_sf"/>
</dbReference>
<evidence type="ECO:0000256" key="1">
    <source>
        <dbReference type="ARBA" id="ARBA00022741"/>
    </source>
</evidence>
<dbReference type="GO" id="GO:0016787">
    <property type="term" value="F:hydrolase activity"/>
    <property type="evidence" value="ECO:0007669"/>
    <property type="project" value="UniProtKB-KW"/>
</dbReference>
<keyword evidence="1" id="KW-0547">Nucleotide-binding</keyword>
<evidence type="ECO:0000313" key="8">
    <source>
        <dbReference type="EMBL" id="RWR11898.1"/>
    </source>
</evidence>
<accession>A0A443IUW4</accession>
<dbReference type="AlphaFoldDB" id="A0A443IUW4"/>
<dbReference type="Pfam" id="PF00271">
    <property type="entry name" value="Helicase_C"/>
    <property type="match status" value="1"/>
</dbReference>
<evidence type="ECO:0000256" key="5">
    <source>
        <dbReference type="SAM" id="Coils"/>
    </source>
</evidence>
<dbReference type="InterPro" id="IPR014001">
    <property type="entry name" value="Helicase_ATP-bd"/>
</dbReference>
<dbReference type="CDD" id="cd18793">
    <property type="entry name" value="SF2_C_SNF"/>
    <property type="match status" value="1"/>
</dbReference>
<dbReference type="Proteomes" id="UP000273811">
    <property type="component" value="Unassembled WGS sequence"/>
</dbReference>
<dbReference type="Pfam" id="PF00176">
    <property type="entry name" value="SNF2-rel_dom"/>
    <property type="match status" value="1"/>
</dbReference>
<dbReference type="InterPro" id="IPR027417">
    <property type="entry name" value="P-loop_NTPase"/>
</dbReference>
<keyword evidence="5" id="KW-0175">Coiled coil</keyword>
<feature type="coiled-coil region" evidence="5">
    <location>
        <begin position="863"/>
        <end position="942"/>
    </location>
</feature>
<evidence type="ECO:0000259" key="6">
    <source>
        <dbReference type="PROSITE" id="PS51192"/>
    </source>
</evidence>
<organism evidence="8 9">
    <name type="scientific">Siminovitchia fortis</name>
    <dbReference type="NCBI Taxonomy" id="254758"/>
    <lineage>
        <taxon>Bacteria</taxon>
        <taxon>Bacillati</taxon>
        <taxon>Bacillota</taxon>
        <taxon>Bacilli</taxon>
        <taxon>Bacillales</taxon>
        <taxon>Bacillaceae</taxon>
        <taxon>Siminovitchia</taxon>
    </lineage>
</organism>
<dbReference type="OrthoDB" id="9815272at2"/>
<keyword evidence="3 8" id="KW-0347">Helicase</keyword>